<evidence type="ECO:0000313" key="8">
    <source>
        <dbReference type="EMBL" id="TDS74513.1"/>
    </source>
</evidence>
<dbReference type="InterPro" id="IPR006119">
    <property type="entry name" value="Resolv_N"/>
</dbReference>
<keyword evidence="9" id="KW-1185">Reference proteome</keyword>
<dbReference type="Pfam" id="PF02796">
    <property type="entry name" value="HTH_7"/>
    <property type="match status" value="1"/>
</dbReference>
<evidence type="ECO:0000256" key="3">
    <source>
        <dbReference type="ARBA" id="ARBA00023125"/>
    </source>
</evidence>
<keyword evidence="3" id="KW-0238">DNA-binding</keyword>
<dbReference type="SUPFAM" id="SSF46689">
    <property type="entry name" value="Homeodomain-like"/>
    <property type="match status" value="1"/>
</dbReference>
<dbReference type="InterPro" id="IPR006120">
    <property type="entry name" value="Resolvase_HTH_dom"/>
</dbReference>
<comment type="caution">
    <text evidence="8">The sequence shown here is derived from an EMBL/GenBank/DDBJ whole genome shotgun (WGS) entry which is preliminary data.</text>
</comment>
<keyword evidence="2" id="KW-0229">DNA integration</keyword>
<accession>A0A4R7FEU3</accession>
<dbReference type="GO" id="GO:0015074">
    <property type="term" value="P:DNA integration"/>
    <property type="evidence" value="ECO:0007669"/>
    <property type="project" value="UniProtKB-KW"/>
</dbReference>
<dbReference type="InterPro" id="IPR050639">
    <property type="entry name" value="SSR_resolvase"/>
</dbReference>
<dbReference type="SUPFAM" id="SSF53041">
    <property type="entry name" value="Resolvase-like"/>
    <property type="match status" value="1"/>
</dbReference>
<dbReference type="InterPro" id="IPR036162">
    <property type="entry name" value="Resolvase-like_N_sf"/>
</dbReference>
<sequence>MSVPTTGHVVAYARVSTQDQDEQLQIDAFKAAGVHKSAIYIDHGVSGKQTSRPMLDKMLDDLEPGDKILVWDLTRLGRNSGHVITLLADLKERGIYVQSLQDGLDSTTDMGEAMMGVLAIFAAMERKFTIRRTRAGLAVARAEGRVGGRPRALNSEQAQLARHMKEQGKSVAVIAATLKCSVPTVYRHLAAQGA</sequence>
<dbReference type="InterPro" id="IPR009057">
    <property type="entry name" value="Homeodomain-like_sf"/>
</dbReference>
<dbReference type="OrthoDB" id="128993at2"/>
<dbReference type="PROSITE" id="PS00397">
    <property type="entry name" value="RECOMBINASES_1"/>
    <property type="match status" value="1"/>
</dbReference>
<dbReference type="CDD" id="cd03768">
    <property type="entry name" value="SR_ResInv"/>
    <property type="match status" value="1"/>
</dbReference>
<dbReference type="PROSITE" id="PS51736">
    <property type="entry name" value="RECOMBINASES_3"/>
    <property type="match status" value="1"/>
</dbReference>
<dbReference type="Gene3D" id="3.40.50.1390">
    <property type="entry name" value="Resolvase, N-terminal catalytic domain"/>
    <property type="match status" value="1"/>
</dbReference>
<proteinExistence type="inferred from homology"/>
<evidence type="ECO:0000256" key="6">
    <source>
        <dbReference type="PROSITE-ProRule" id="PRU10137"/>
    </source>
</evidence>
<dbReference type="RefSeq" id="WP_133767853.1">
    <property type="nucleotide sequence ID" value="NZ_BAAARP010000001.1"/>
</dbReference>
<keyword evidence="4" id="KW-0233">DNA recombination</keyword>
<feature type="active site" description="O-(5'-phospho-DNA)-serine intermediate" evidence="5 6">
    <location>
        <position position="16"/>
    </location>
</feature>
<dbReference type="Proteomes" id="UP000295344">
    <property type="component" value="Unassembled WGS sequence"/>
</dbReference>
<gene>
    <name evidence="8" type="ORF">CLV52_3696</name>
</gene>
<reference evidence="8 9" key="1">
    <citation type="submission" date="2019-03" db="EMBL/GenBank/DDBJ databases">
        <title>Genomic Encyclopedia of Archaeal and Bacterial Type Strains, Phase II (KMG-II): from individual species to whole genera.</title>
        <authorList>
            <person name="Goeker M."/>
        </authorList>
    </citation>
    <scope>NUCLEOTIDE SEQUENCE [LARGE SCALE GENOMIC DNA]</scope>
    <source>
        <strain evidence="8 9">DSM 24782</strain>
    </source>
</reference>
<evidence type="ECO:0000256" key="2">
    <source>
        <dbReference type="ARBA" id="ARBA00022908"/>
    </source>
</evidence>
<dbReference type="Pfam" id="PF00239">
    <property type="entry name" value="Resolvase"/>
    <property type="match status" value="1"/>
</dbReference>
<evidence type="ECO:0000256" key="5">
    <source>
        <dbReference type="PIRSR" id="PIRSR606118-50"/>
    </source>
</evidence>
<dbReference type="PANTHER" id="PTHR30461">
    <property type="entry name" value="DNA-INVERTASE FROM LAMBDOID PROPHAGE"/>
    <property type="match status" value="1"/>
</dbReference>
<protein>
    <submittedName>
        <fullName evidence="8">DNA invertase Pin-like site-specific DNA recombinase</fullName>
    </submittedName>
</protein>
<evidence type="ECO:0000256" key="4">
    <source>
        <dbReference type="ARBA" id="ARBA00023172"/>
    </source>
</evidence>
<dbReference type="PANTHER" id="PTHR30461:SF2">
    <property type="entry name" value="SERINE RECOMBINASE PINE-RELATED"/>
    <property type="match status" value="1"/>
</dbReference>
<dbReference type="PROSITE" id="PS00398">
    <property type="entry name" value="RECOMBINASES_2"/>
    <property type="match status" value="1"/>
</dbReference>
<dbReference type="SMART" id="SM00857">
    <property type="entry name" value="Resolvase"/>
    <property type="match status" value="1"/>
</dbReference>
<dbReference type="GO" id="GO:0003677">
    <property type="term" value="F:DNA binding"/>
    <property type="evidence" value="ECO:0007669"/>
    <property type="project" value="UniProtKB-KW"/>
</dbReference>
<dbReference type="AlphaFoldDB" id="A0A4R7FEU3"/>
<feature type="domain" description="Resolvase/invertase-type recombinase catalytic" evidence="7">
    <location>
        <begin position="8"/>
        <end position="144"/>
    </location>
</feature>
<dbReference type="EMBL" id="SOAM01000005">
    <property type="protein sequence ID" value="TDS74513.1"/>
    <property type="molecule type" value="Genomic_DNA"/>
</dbReference>
<evidence type="ECO:0000313" key="9">
    <source>
        <dbReference type="Proteomes" id="UP000295344"/>
    </source>
</evidence>
<evidence type="ECO:0000256" key="1">
    <source>
        <dbReference type="ARBA" id="ARBA00009913"/>
    </source>
</evidence>
<organism evidence="8 9">
    <name type="scientific">Amnibacterium kyonggiense</name>
    <dbReference type="NCBI Taxonomy" id="595671"/>
    <lineage>
        <taxon>Bacteria</taxon>
        <taxon>Bacillati</taxon>
        <taxon>Actinomycetota</taxon>
        <taxon>Actinomycetes</taxon>
        <taxon>Micrococcales</taxon>
        <taxon>Microbacteriaceae</taxon>
        <taxon>Amnibacterium</taxon>
    </lineage>
</organism>
<name>A0A4R7FEU3_9MICO</name>
<comment type="similarity">
    <text evidence="1">Belongs to the site-specific recombinase resolvase family.</text>
</comment>
<dbReference type="GO" id="GO:0000150">
    <property type="term" value="F:DNA strand exchange activity"/>
    <property type="evidence" value="ECO:0007669"/>
    <property type="project" value="InterPro"/>
</dbReference>
<dbReference type="CDD" id="cd00569">
    <property type="entry name" value="HTH_Hin_like"/>
    <property type="match status" value="1"/>
</dbReference>
<dbReference type="InterPro" id="IPR006118">
    <property type="entry name" value="Recombinase_CS"/>
</dbReference>
<dbReference type="Gene3D" id="1.10.10.60">
    <property type="entry name" value="Homeodomain-like"/>
    <property type="match status" value="1"/>
</dbReference>
<evidence type="ECO:0000259" key="7">
    <source>
        <dbReference type="PROSITE" id="PS51736"/>
    </source>
</evidence>